<evidence type="ECO:0000256" key="5">
    <source>
        <dbReference type="ARBA" id="ARBA00022759"/>
    </source>
</evidence>
<dbReference type="SUPFAM" id="SSF53098">
    <property type="entry name" value="Ribonuclease H-like"/>
    <property type="match status" value="1"/>
</dbReference>
<dbReference type="InterPro" id="IPR021109">
    <property type="entry name" value="Peptidase_aspartic_dom_sf"/>
</dbReference>
<dbReference type="Pfam" id="PF17917">
    <property type="entry name" value="RT_RNaseH"/>
    <property type="match status" value="1"/>
</dbReference>
<feature type="region of interest" description="Disordered" evidence="8">
    <location>
        <begin position="1263"/>
        <end position="1289"/>
    </location>
</feature>
<dbReference type="PROSITE" id="PS50994">
    <property type="entry name" value="INTEGRASE"/>
    <property type="match status" value="1"/>
</dbReference>
<dbReference type="SUPFAM" id="SSF56672">
    <property type="entry name" value="DNA/RNA polymerases"/>
    <property type="match status" value="1"/>
</dbReference>
<organism evidence="10 11">
    <name type="scientific">Bicyclus anynana</name>
    <name type="common">Squinting bush brown butterfly</name>
    <dbReference type="NCBI Taxonomy" id="110368"/>
    <lineage>
        <taxon>Eukaryota</taxon>
        <taxon>Metazoa</taxon>
        <taxon>Ecdysozoa</taxon>
        <taxon>Arthropoda</taxon>
        <taxon>Hexapoda</taxon>
        <taxon>Insecta</taxon>
        <taxon>Pterygota</taxon>
        <taxon>Neoptera</taxon>
        <taxon>Endopterygota</taxon>
        <taxon>Lepidoptera</taxon>
        <taxon>Glossata</taxon>
        <taxon>Ditrysia</taxon>
        <taxon>Papilionoidea</taxon>
        <taxon>Nymphalidae</taxon>
        <taxon>Satyrinae</taxon>
        <taxon>Satyrini</taxon>
        <taxon>Mycalesina</taxon>
        <taxon>Bicyclus</taxon>
    </lineage>
</organism>
<evidence type="ECO:0000256" key="4">
    <source>
        <dbReference type="ARBA" id="ARBA00022722"/>
    </source>
</evidence>
<accession>A0ABM3M5J1</accession>
<dbReference type="Gene3D" id="2.40.70.10">
    <property type="entry name" value="Acid Proteases"/>
    <property type="match status" value="1"/>
</dbReference>
<dbReference type="RefSeq" id="XP_052746749.1">
    <property type="nucleotide sequence ID" value="XM_052890789.1"/>
</dbReference>
<proteinExistence type="predicted"/>
<dbReference type="CDD" id="cd09274">
    <property type="entry name" value="RNase_HI_RT_Ty3"/>
    <property type="match status" value="1"/>
</dbReference>
<dbReference type="Gene3D" id="3.30.420.10">
    <property type="entry name" value="Ribonuclease H-like superfamily/Ribonuclease H"/>
    <property type="match status" value="1"/>
</dbReference>
<keyword evidence="2" id="KW-0808">Transferase</keyword>
<protein>
    <recommendedName>
        <fullName evidence="1">RNA-directed DNA polymerase</fullName>
        <ecNumber evidence="1">2.7.7.49</ecNumber>
    </recommendedName>
</protein>
<evidence type="ECO:0000256" key="3">
    <source>
        <dbReference type="ARBA" id="ARBA00022695"/>
    </source>
</evidence>
<name>A0ABM3M5J1_BICAN</name>
<keyword evidence="3" id="KW-0548">Nucleotidyltransferase</keyword>
<evidence type="ECO:0000256" key="1">
    <source>
        <dbReference type="ARBA" id="ARBA00012493"/>
    </source>
</evidence>
<dbReference type="InterPro" id="IPR043128">
    <property type="entry name" value="Rev_trsase/Diguanyl_cyclase"/>
</dbReference>
<keyword evidence="7" id="KW-0695">RNA-directed DNA polymerase</keyword>
<dbReference type="PANTHER" id="PTHR37984:SF5">
    <property type="entry name" value="PROTEIN NYNRIN-LIKE"/>
    <property type="match status" value="1"/>
</dbReference>
<dbReference type="InterPro" id="IPR050951">
    <property type="entry name" value="Retrovirus_Pol_polyprotein"/>
</dbReference>
<keyword evidence="6" id="KW-0378">Hydrolase</keyword>
<evidence type="ECO:0000313" key="10">
    <source>
        <dbReference type="Proteomes" id="UP001652582"/>
    </source>
</evidence>
<sequence length="1348" mass="152068">MSTYLGHLQNFDHKNGEWQIFKGKLTQFFNINSVDDNVKKIGILLTHISDETYRLAANLAYPQQLDSLGYGEVVALLDGHFKLRQCSFADKANFYGASRSPGESLGDWAARLRGLATYCDFGAALETNLVDRFVLGLGSGPERDKLFEQRPSTLTLTRAIELAEQAESAKKGKVVRPEIDAVHVKEEPVFRAEFQGRASRATPFRSGRGAFVNNSDSTRLRDPRCQVCGLKNHQSDKCRYKGYRCKKCGVKGHLKSVCVRDNIGVSAGVYRVEDEPCGVDEACKECKNFNLRYVSDKPILVDLTLGNKKMTMELDSGSGLCVISEMLYKDKFTNFKLSKSNVTMCMYSGHKITPLGFFSINANFNNVKKRIKIFVIKNGGPPLLGRDFMSAFNLAITTMNKLNYLCDDKDVQRLLEKFSDLWRDELGSFNKFKVKLQLKDNSVPKFFKPRPVPFALKDKVEQELDRLVRVGILVPINYSQYATPIVPVLKANGQVKIAGDFSVTLNKDLLIEKYPLPRIEEVFAKIGGGERYSKIDLKNAYNQFILDESCQDLTAINTHKGLYKYTRLLYGLANAPAIFQKSMETLLCGIDGVSVWLDDICITGPDRLSHLKRLDEVLSKLCDAGLRLERNKCEFFKESVKYLGYVISKNGLKTCPEKVQAILNAPEPTNVTEVKRFLGFVNYYRHFIPNASALLRPLHDLLRSGTAWQWGEHQRASVAAVRRCLSSERVLAHFEPTAQLILACDAGPDGLGAILSQRAADGAERPLAYASRSLSASEKNYSQIQKEATAIIFGVKRFHQYLYGCKKPFVLKTDHRPLVSIFNSKTGIPVTTALRLQRYAIILSAYNYTVQYVSSNNNAAADYFSRAPLLDSCVTDHDEVDTPYALRFLDETSAAVNARDIKQMTERDTTLQTVIKYLKRGWPRKVTCSSILPYFQCKSDLQFENGCLFRGHRIVIPSSLREKMLIELHDTHLGIVKSKSNARVRMWWPQIDAHIERWVGSCATCAQLRAAPPRDPPAPWPAATAPWQRVHIDYMTVGQRVYLVVVDSFSKWVECLYMHNGTSTKSLIVKLKNIFSTFGLPKVLISDNDVKINSSDFKNFCLCNGIKYMTTPIYHPPSNGQADNSVRTCKKMLKCIIKDSPTVHQAHELLLGYLFNYRNTVHCTTGETPARLMFGRNLRSRLDLILPLSNSEVHVHAVPGKRCFTVGDVVWVRWYSARKEAWQLGTIKEKIGNKMYKIFIHDLENCCIRHVDQIINYTGNKIADSESHPSSTSPSAPACQPSAEPMVDQCTQPEVTDAVDMVEEKMNEAQVSMVPDAERVTDEGEKEEWRDCEVWRHIATSAPPWKPT</sequence>
<dbReference type="CDD" id="cd01647">
    <property type="entry name" value="RT_LTR"/>
    <property type="match status" value="1"/>
</dbReference>
<dbReference type="SUPFAM" id="SSF50630">
    <property type="entry name" value="Acid proteases"/>
    <property type="match status" value="1"/>
</dbReference>
<evidence type="ECO:0000313" key="11">
    <source>
        <dbReference type="RefSeq" id="XP_052746749.1"/>
    </source>
</evidence>
<dbReference type="InterPro" id="IPR000477">
    <property type="entry name" value="RT_dom"/>
</dbReference>
<evidence type="ECO:0000256" key="7">
    <source>
        <dbReference type="ARBA" id="ARBA00022918"/>
    </source>
</evidence>
<dbReference type="InterPro" id="IPR012337">
    <property type="entry name" value="RNaseH-like_sf"/>
</dbReference>
<dbReference type="PANTHER" id="PTHR37984">
    <property type="entry name" value="PROTEIN CBG26694"/>
    <property type="match status" value="1"/>
</dbReference>
<dbReference type="InterPro" id="IPR001584">
    <property type="entry name" value="Integrase_cat-core"/>
</dbReference>
<evidence type="ECO:0000259" key="9">
    <source>
        <dbReference type="PROSITE" id="PS50994"/>
    </source>
</evidence>
<keyword evidence="4" id="KW-0540">Nuclease</keyword>
<evidence type="ECO:0000256" key="6">
    <source>
        <dbReference type="ARBA" id="ARBA00022801"/>
    </source>
</evidence>
<dbReference type="Pfam" id="PF00665">
    <property type="entry name" value="rve"/>
    <property type="match status" value="1"/>
</dbReference>
<dbReference type="Pfam" id="PF17921">
    <property type="entry name" value="Integrase_H2C2"/>
    <property type="match status" value="1"/>
</dbReference>
<dbReference type="Gene3D" id="1.10.340.70">
    <property type="match status" value="1"/>
</dbReference>
<gene>
    <name evidence="11" type="primary">LOC128199743</name>
</gene>
<feature type="domain" description="Integrase catalytic" evidence="9">
    <location>
        <begin position="1022"/>
        <end position="1177"/>
    </location>
</feature>
<reference evidence="11" key="1">
    <citation type="submission" date="2025-08" db="UniProtKB">
        <authorList>
            <consortium name="RefSeq"/>
        </authorList>
    </citation>
    <scope>IDENTIFICATION</scope>
</reference>
<dbReference type="Pfam" id="PF00078">
    <property type="entry name" value="RVT_1"/>
    <property type="match status" value="1"/>
</dbReference>
<evidence type="ECO:0000256" key="2">
    <source>
        <dbReference type="ARBA" id="ARBA00022679"/>
    </source>
</evidence>
<dbReference type="Gene3D" id="3.10.10.10">
    <property type="entry name" value="HIV Type 1 Reverse Transcriptase, subunit A, domain 1"/>
    <property type="match status" value="1"/>
</dbReference>
<evidence type="ECO:0000256" key="8">
    <source>
        <dbReference type="SAM" id="MobiDB-lite"/>
    </source>
</evidence>
<dbReference type="InterPro" id="IPR036397">
    <property type="entry name" value="RNaseH_sf"/>
</dbReference>
<dbReference type="InterPro" id="IPR041588">
    <property type="entry name" value="Integrase_H2C2"/>
</dbReference>
<feature type="compositionally biased region" description="Low complexity" evidence="8">
    <location>
        <begin position="1268"/>
        <end position="1283"/>
    </location>
</feature>
<dbReference type="Proteomes" id="UP001652582">
    <property type="component" value="Chromosome Z"/>
</dbReference>
<keyword evidence="5" id="KW-0255">Endonuclease</keyword>
<dbReference type="Gene3D" id="3.30.70.270">
    <property type="match status" value="2"/>
</dbReference>
<dbReference type="EC" id="2.7.7.49" evidence="1"/>
<dbReference type="InterPro" id="IPR041373">
    <property type="entry name" value="RT_RNaseH"/>
</dbReference>
<dbReference type="GeneID" id="128199743"/>
<keyword evidence="10" id="KW-1185">Reference proteome</keyword>
<dbReference type="InterPro" id="IPR043502">
    <property type="entry name" value="DNA/RNA_pol_sf"/>
</dbReference>